<keyword evidence="1" id="KW-0472">Membrane</keyword>
<keyword evidence="3" id="KW-1185">Reference proteome</keyword>
<dbReference type="STRING" id="1005048.CFU_3601"/>
<keyword evidence="1" id="KW-0812">Transmembrane</keyword>
<feature type="transmembrane region" description="Helical" evidence="1">
    <location>
        <begin position="168"/>
        <end position="190"/>
    </location>
</feature>
<evidence type="ECO:0000313" key="3">
    <source>
        <dbReference type="Proteomes" id="UP000008392"/>
    </source>
</evidence>
<evidence type="ECO:0000256" key="1">
    <source>
        <dbReference type="SAM" id="Phobius"/>
    </source>
</evidence>
<accession>G0ADG3</accession>
<feature type="transmembrane region" description="Helical" evidence="1">
    <location>
        <begin position="27"/>
        <end position="44"/>
    </location>
</feature>
<evidence type="ECO:0008006" key="4">
    <source>
        <dbReference type="Google" id="ProtNLM"/>
    </source>
</evidence>
<dbReference type="AlphaFoldDB" id="G0ADG3"/>
<dbReference type="EMBL" id="CP002745">
    <property type="protein sequence ID" value="AEK63425.1"/>
    <property type="molecule type" value="Genomic_DNA"/>
</dbReference>
<reference evidence="2 3" key="3">
    <citation type="journal article" date="2008" name="FEMS Microbiol. Ecol.">
        <title>Identification and characterization of genes underlying chitinolysis in Collimonas fungivorans Ter331.</title>
        <authorList>
            <person name="Fritsche K."/>
            <person name="de Boer W."/>
            <person name="Gerards S."/>
            <person name="van den Berg M."/>
            <person name="van Veen J.A."/>
            <person name="Leveau J.H."/>
        </authorList>
    </citation>
    <scope>NUCLEOTIDE SEQUENCE [LARGE SCALE GENOMIC DNA]</scope>
    <source>
        <strain evidence="2 3">Ter331</strain>
    </source>
</reference>
<gene>
    <name evidence="2" type="ordered locus">CFU_3601</name>
</gene>
<organism evidence="2 3">
    <name type="scientific">Collimonas fungivorans (strain Ter331)</name>
    <dbReference type="NCBI Taxonomy" id="1005048"/>
    <lineage>
        <taxon>Bacteria</taxon>
        <taxon>Pseudomonadati</taxon>
        <taxon>Pseudomonadota</taxon>
        <taxon>Betaproteobacteria</taxon>
        <taxon>Burkholderiales</taxon>
        <taxon>Oxalobacteraceae</taxon>
        <taxon>Collimonas</taxon>
    </lineage>
</organism>
<evidence type="ECO:0000313" key="2">
    <source>
        <dbReference type="EMBL" id="AEK63425.1"/>
    </source>
</evidence>
<reference evidence="2 3" key="4">
    <citation type="journal article" date="2010" name="Environ. Microbiol.">
        <title>The bacterial genus Collimonas: mycophagy, weathering and other adaptive solutions to life in oligotrophic soil environments.</title>
        <authorList>
            <person name="Leveau J.H."/>
            <person name="Uroz S."/>
            <person name="de Boer W."/>
        </authorList>
    </citation>
    <scope>NUCLEOTIDE SEQUENCE [LARGE SCALE GENOMIC DNA]</scope>
    <source>
        <strain evidence="2 3">Ter331</strain>
    </source>
</reference>
<keyword evidence="1" id="KW-1133">Transmembrane helix</keyword>
<feature type="transmembrane region" description="Helical" evidence="1">
    <location>
        <begin position="127"/>
        <end position="156"/>
    </location>
</feature>
<reference evidence="2 3" key="2">
    <citation type="journal article" date="2006" name="J. Microbiol. Methods">
        <title>Genomic flank-sequencing of plasposon insertion sites for rapid identification of functional genes.</title>
        <authorList>
            <person name="Leveau J.H."/>
            <person name="Gerards S."/>
            <person name="Fritsche K."/>
            <person name="Zondag G."/>
            <person name="van Veen J.A."/>
        </authorList>
    </citation>
    <scope>NUCLEOTIDE SEQUENCE [LARGE SCALE GENOMIC DNA]</scope>
    <source>
        <strain evidence="2 3">Ter331</strain>
    </source>
</reference>
<name>G0ADG3_COLFT</name>
<proteinExistence type="predicted"/>
<feature type="transmembrane region" description="Helical" evidence="1">
    <location>
        <begin position="278"/>
        <end position="296"/>
    </location>
</feature>
<reference evidence="2 3" key="1">
    <citation type="journal article" date="2004" name="Environ. Microbiol.">
        <title>Phylogeny-function analysis of (meta)genomic libraries: screening for expression of ribosomal RNA genes by large-insert library fluorescent in situ hybridization (LIL-FISH).</title>
        <authorList>
            <person name="Leveau J.H."/>
            <person name="Gerards S."/>
            <person name="de Boer W."/>
            <person name="van Veen J.A."/>
        </authorList>
    </citation>
    <scope>NUCLEOTIDE SEQUENCE [LARGE SCALE GENOMIC DNA]</scope>
    <source>
        <strain evidence="2 3">Ter331</strain>
    </source>
</reference>
<dbReference type="InterPro" id="IPR049458">
    <property type="entry name" value="EpsG-like"/>
</dbReference>
<protein>
    <recommendedName>
        <fullName evidence="4">EpsG family protein</fullName>
    </recommendedName>
</protein>
<dbReference type="RefSeq" id="WP_014007577.1">
    <property type="nucleotide sequence ID" value="NC_015856.1"/>
</dbReference>
<feature type="transmembrane region" description="Helical" evidence="1">
    <location>
        <begin position="331"/>
        <end position="347"/>
    </location>
</feature>
<dbReference type="KEGG" id="cfu:CFU_3601"/>
<dbReference type="Pfam" id="PF14897">
    <property type="entry name" value="EpsG"/>
    <property type="match status" value="1"/>
</dbReference>
<reference evidence="2 3" key="5">
    <citation type="journal article" date="2011" name="ISME J.">
        <title>Dual transcriptional profiling of a bacterial/fungal confrontation: Collimonas fungivorans versus Aspergillus niger.</title>
        <authorList>
            <person name="Mela F."/>
            <person name="Fritsche K."/>
            <person name="de Boer W."/>
            <person name="van Veen J.A."/>
            <person name="de Graaff L.H."/>
            <person name="van den Berg M."/>
            <person name="Leveau J.H."/>
        </authorList>
    </citation>
    <scope>NUCLEOTIDE SEQUENCE [LARGE SCALE GENOMIC DNA]</scope>
    <source>
        <strain evidence="2 3">Ter331</strain>
    </source>
</reference>
<feature type="transmembrane region" description="Helical" evidence="1">
    <location>
        <begin position="202"/>
        <end position="229"/>
    </location>
</feature>
<reference evidence="3" key="6">
    <citation type="submission" date="2011-05" db="EMBL/GenBank/DDBJ databases">
        <title>Complete sequence of Collimonas fungivorans Ter331.</title>
        <authorList>
            <person name="Leveau J.H."/>
        </authorList>
    </citation>
    <scope>NUCLEOTIDE SEQUENCE [LARGE SCALE GENOMIC DNA]</scope>
    <source>
        <strain evidence="3">Ter331</strain>
    </source>
</reference>
<feature type="transmembrane region" description="Helical" evidence="1">
    <location>
        <begin position="91"/>
        <end position="115"/>
    </location>
</feature>
<sequence length="400" mass="46035">MIFYLSLALVFWLFVLVAEYRKDLYPLLAGIVILAFVALAGLRWETGYDWIAYEQAVTAAPTLLRLSFFHLPDALKPMEPLFVILLSTIKTFGGTIQTLYFIVALFNGITFYVFVRYCRANIIFSFAIYFCWVYLLVQMGIVRQSIALSFIMLALIRFDKSRYFSTLVLFLIGMCFQYSSVMLAPIFLTFGYKKIIEFKIPILLGLAAFFFSGFGLFDVLGIIAEHIHFSFIAKKIQDYQSIGPAPKSLGATAYFLVNIFTFFYFSKIVDVNSRLEKSLMLSLLLMIIVEAVFWQFPLLWNRTQYFVVVAQGILLYKAWETVGPLHKTIQIALVFTLSIAALIKPLLNESARPYLPYQSSMRFIYTTDSGDGRKRLEDYNIMIDKKVCPKSRCHPAIRYQ</sequence>
<feature type="transmembrane region" description="Helical" evidence="1">
    <location>
        <begin position="249"/>
        <end position="266"/>
    </location>
</feature>
<dbReference type="HOGENOM" id="CLU_764427_0_0_4"/>
<dbReference type="eggNOG" id="ENOG50335YC">
    <property type="taxonomic scope" value="Bacteria"/>
</dbReference>
<dbReference type="Proteomes" id="UP000008392">
    <property type="component" value="Chromosome"/>
</dbReference>